<evidence type="ECO:0000313" key="2">
    <source>
        <dbReference type="Proteomes" id="UP001163223"/>
    </source>
</evidence>
<organism evidence="1 2">
    <name type="scientific">Antarcticirhabdus aurantiaca</name>
    <dbReference type="NCBI Taxonomy" id="2606717"/>
    <lineage>
        <taxon>Bacteria</taxon>
        <taxon>Pseudomonadati</taxon>
        <taxon>Pseudomonadota</taxon>
        <taxon>Alphaproteobacteria</taxon>
        <taxon>Hyphomicrobiales</taxon>
        <taxon>Aurantimonadaceae</taxon>
        <taxon>Antarcticirhabdus</taxon>
    </lineage>
</organism>
<dbReference type="EMBL" id="CP113520">
    <property type="protein sequence ID" value="WAJ26648.1"/>
    <property type="molecule type" value="Genomic_DNA"/>
</dbReference>
<accession>A0ACD4NIP4</accession>
<protein>
    <submittedName>
        <fullName evidence="1">Uncharacterized protein</fullName>
    </submittedName>
</protein>
<sequence>MRIANLAAVTAILLVSTMALGAQEKASAPAMVTEDQVYIDVDGAAVQVDTALAAEACELDQAAVVEMSAAKMEESGLDPKSRGNMAASEAAAEGTTAAPDKSNETVTTSQGTADPSTSAPGGQMLALAVCQITVETAARLGVPQANEIVTD</sequence>
<dbReference type="Proteomes" id="UP001163223">
    <property type="component" value="Chromosome"/>
</dbReference>
<name>A0ACD4NIP4_9HYPH</name>
<evidence type="ECO:0000313" key="1">
    <source>
        <dbReference type="EMBL" id="WAJ26648.1"/>
    </source>
</evidence>
<keyword evidence="2" id="KW-1185">Reference proteome</keyword>
<reference evidence="1" key="1">
    <citation type="submission" date="2022-11" db="EMBL/GenBank/DDBJ databases">
        <title>beta-Carotene-producing bacterium, Jeongeuplla avenae sp. nov., alleviates the salt stress of Arabidopsis seedlings.</title>
        <authorList>
            <person name="Jiang L."/>
            <person name="Lee J."/>
        </authorList>
    </citation>
    <scope>NUCLEOTIDE SEQUENCE</scope>
    <source>
        <strain evidence="1">DY_R2A_6</strain>
    </source>
</reference>
<proteinExistence type="predicted"/>
<gene>
    <name evidence="1" type="ORF">OXU80_17460</name>
</gene>